<proteinExistence type="predicted"/>
<accession>A0A934KLF8</accession>
<name>A0A934KLF8_9FLAO</name>
<sequence>MKRIFIFSVILLFISCSQNKNLSPAETAKIVLKSFYEKDNNTMKKYTTADGYSGLLMIQDMVPENNKKVNVEILDESVNGDTAWIKYNTSYDEKPGVFKLIKENSQWKVSSKGPRERGPF</sequence>
<dbReference type="Proteomes" id="UP000662373">
    <property type="component" value="Unassembled WGS sequence"/>
</dbReference>
<evidence type="ECO:0000313" key="1">
    <source>
        <dbReference type="EMBL" id="MBJ7881601.1"/>
    </source>
</evidence>
<evidence type="ECO:0008006" key="3">
    <source>
        <dbReference type="Google" id="ProtNLM"/>
    </source>
</evidence>
<dbReference type="EMBL" id="JAEHJZ010000032">
    <property type="protein sequence ID" value="MBJ7881601.1"/>
    <property type="molecule type" value="Genomic_DNA"/>
</dbReference>
<dbReference type="RefSeq" id="WP_199600315.1">
    <property type="nucleotide sequence ID" value="NZ_JAEHJZ010000032.1"/>
</dbReference>
<organism evidence="1 2">
    <name type="scientific">Gelidibacter salicanalis</name>
    <dbReference type="NCBI Taxonomy" id="291193"/>
    <lineage>
        <taxon>Bacteria</taxon>
        <taxon>Pseudomonadati</taxon>
        <taxon>Bacteroidota</taxon>
        <taxon>Flavobacteriia</taxon>
        <taxon>Flavobacteriales</taxon>
        <taxon>Flavobacteriaceae</taxon>
        <taxon>Gelidibacter</taxon>
    </lineage>
</organism>
<reference evidence="1 2" key="1">
    <citation type="submission" date="2020-09" db="EMBL/GenBank/DDBJ databases">
        <title>Draft genome of Gelidibacter salicanalis PAMC21136.</title>
        <authorList>
            <person name="Park H."/>
        </authorList>
    </citation>
    <scope>NUCLEOTIDE SEQUENCE [LARGE SCALE GENOMIC DNA]</scope>
    <source>
        <strain evidence="1 2">PAMC21136</strain>
    </source>
</reference>
<gene>
    <name evidence="1" type="ORF">JEM65_13240</name>
</gene>
<evidence type="ECO:0000313" key="2">
    <source>
        <dbReference type="Proteomes" id="UP000662373"/>
    </source>
</evidence>
<comment type="caution">
    <text evidence="1">The sequence shown here is derived from an EMBL/GenBank/DDBJ whole genome shotgun (WGS) entry which is preliminary data.</text>
</comment>
<keyword evidence="2" id="KW-1185">Reference proteome</keyword>
<dbReference type="AlphaFoldDB" id="A0A934KLF8"/>
<dbReference type="PROSITE" id="PS51257">
    <property type="entry name" value="PROKAR_LIPOPROTEIN"/>
    <property type="match status" value="1"/>
</dbReference>
<protein>
    <recommendedName>
        <fullName evidence="3">DUF4878 domain-containing protein</fullName>
    </recommendedName>
</protein>